<name>A0A1G1VTR1_9BACT</name>
<gene>
    <name evidence="3" type="ORF">A2786_04810</name>
</gene>
<evidence type="ECO:0000256" key="1">
    <source>
        <dbReference type="SAM" id="MobiDB-lite"/>
    </source>
</evidence>
<feature type="compositionally biased region" description="Polar residues" evidence="1">
    <location>
        <begin position="85"/>
        <end position="98"/>
    </location>
</feature>
<feature type="compositionally biased region" description="Low complexity" evidence="1">
    <location>
        <begin position="109"/>
        <end position="122"/>
    </location>
</feature>
<evidence type="ECO:0000256" key="2">
    <source>
        <dbReference type="SAM" id="Phobius"/>
    </source>
</evidence>
<dbReference type="AlphaFoldDB" id="A0A1G1VTR1"/>
<feature type="region of interest" description="Disordered" evidence="1">
    <location>
        <begin position="1"/>
        <end position="47"/>
    </location>
</feature>
<keyword evidence="2" id="KW-0812">Transmembrane</keyword>
<feature type="compositionally biased region" description="Pro residues" evidence="1">
    <location>
        <begin position="7"/>
        <end position="31"/>
    </location>
</feature>
<organism evidence="3 4">
    <name type="scientific">Candidatus Chisholmbacteria bacterium RIFCSPHIGHO2_01_FULL_52_32</name>
    <dbReference type="NCBI Taxonomy" id="1797591"/>
    <lineage>
        <taxon>Bacteria</taxon>
        <taxon>Candidatus Chisholmiibacteriota</taxon>
    </lineage>
</organism>
<reference evidence="3 4" key="1">
    <citation type="journal article" date="2016" name="Nat. Commun.">
        <title>Thousands of microbial genomes shed light on interconnected biogeochemical processes in an aquifer system.</title>
        <authorList>
            <person name="Anantharaman K."/>
            <person name="Brown C.T."/>
            <person name="Hug L.A."/>
            <person name="Sharon I."/>
            <person name="Castelle C.J."/>
            <person name="Probst A.J."/>
            <person name="Thomas B.C."/>
            <person name="Singh A."/>
            <person name="Wilkins M.J."/>
            <person name="Karaoz U."/>
            <person name="Brodie E.L."/>
            <person name="Williams K.H."/>
            <person name="Hubbard S.S."/>
            <person name="Banfield J.F."/>
        </authorList>
    </citation>
    <scope>NUCLEOTIDE SEQUENCE [LARGE SCALE GENOMIC DNA]</scope>
</reference>
<keyword evidence="2" id="KW-0472">Membrane</keyword>
<proteinExistence type="predicted"/>
<comment type="caution">
    <text evidence="3">The sequence shown here is derived from an EMBL/GenBank/DDBJ whole genome shotgun (WGS) entry which is preliminary data.</text>
</comment>
<evidence type="ECO:0000313" key="3">
    <source>
        <dbReference type="EMBL" id="OGY18786.1"/>
    </source>
</evidence>
<evidence type="ECO:0000313" key="4">
    <source>
        <dbReference type="Proteomes" id="UP000179233"/>
    </source>
</evidence>
<dbReference type="Proteomes" id="UP000179233">
    <property type="component" value="Unassembled WGS sequence"/>
</dbReference>
<feature type="region of interest" description="Disordered" evidence="1">
    <location>
        <begin position="80"/>
        <end position="142"/>
    </location>
</feature>
<sequence>MAEQNNPPQPGPVTPQATPPPPAPNDQPKIPPKGGKTRAAFPSLPKPHPSFLVALLTVIFTIAGGIGLAVAIGKLTQRGMKGAEESQNAPMVTIQPTVSLEPEEDNQDEGASPSAESSPSGSFGSMLDEEASEASQPASSNQ</sequence>
<feature type="transmembrane region" description="Helical" evidence="2">
    <location>
        <begin position="51"/>
        <end position="72"/>
    </location>
</feature>
<dbReference type="EMBL" id="MHCJ01000003">
    <property type="protein sequence ID" value="OGY18786.1"/>
    <property type="molecule type" value="Genomic_DNA"/>
</dbReference>
<keyword evidence="2" id="KW-1133">Transmembrane helix</keyword>
<accession>A0A1G1VTR1</accession>
<feature type="compositionally biased region" description="Low complexity" evidence="1">
    <location>
        <begin position="133"/>
        <end position="142"/>
    </location>
</feature>
<protein>
    <submittedName>
        <fullName evidence="3">Uncharacterized protein</fullName>
    </submittedName>
</protein>